<dbReference type="STRING" id="1171373.PACID_00040"/>
<reference evidence="2 3" key="1">
    <citation type="journal article" date="2012" name="BMC Genomics">
        <title>The genome sequence of Propionibacterium acidipropionici provides insights into its biotechnological and industrial potential.</title>
        <authorList>
            <person name="Parizzi L.P."/>
            <person name="Grassi M.C."/>
            <person name="Llerena L.A."/>
            <person name="Carazzolle M.F."/>
            <person name="Queiroz V.L."/>
            <person name="Lunardi I."/>
            <person name="Zeidler A.F."/>
            <person name="Teixeira P.J."/>
            <person name="Mieczkowski P."/>
            <person name="Rincones J."/>
            <person name="Pereira G.A."/>
        </authorList>
    </citation>
    <scope>NUCLEOTIDE SEQUENCE [LARGE SCALE GENOMIC DNA]</scope>
    <source>
        <strain evidence="3">ATCC 4875 / DSM 20272 / JCM 6432 / NBRC 12425 / NCIMB 8070</strain>
    </source>
</reference>
<dbReference type="Proteomes" id="UP000000214">
    <property type="component" value="Chromosome"/>
</dbReference>
<gene>
    <name evidence="2" type="ordered locus">PACID_00040</name>
</gene>
<dbReference type="EMBL" id="CP003493">
    <property type="protein sequence ID" value="AFV87857.1"/>
    <property type="molecule type" value="Genomic_DNA"/>
</dbReference>
<accession>K7S018</accession>
<proteinExistence type="predicted"/>
<dbReference type="PATRIC" id="fig|1171373.8.peg.4"/>
<dbReference type="AlphaFoldDB" id="K7S018"/>
<protein>
    <submittedName>
        <fullName evidence="2">Uncharacterized protein</fullName>
    </submittedName>
</protein>
<name>K7S018_ACIA4</name>
<dbReference type="HOGENOM" id="CLU_3028653_0_0_11"/>
<evidence type="ECO:0000256" key="1">
    <source>
        <dbReference type="SAM" id="MobiDB-lite"/>
    </source>
</evidence>
<dbReference type="KEGG" id="pbo:PACID_00040"/>
<feature type="region of interest" description="Disordered" evidence="1">
    <location>
        <begin position="1"/>
        <end position="38"/>
    </location>
</feature>
<evidence type="ECO:0000313" key="2">
    <source>
        <dbReference type="EMBL" id="AFV87857.1"/>
    </source>
</evidence>
<sequence length="55" mass="6184">MRRQTPPAGHGVQPSSRRCDRRSGKLTRTDDRGYDRDAGTLRCLAPSLTRRRGST</sequence>
<feature type="compositionally biased region" description="Basic and acidic residues" evidence="1">
    <location>
        <begin position="17"/>
        <end position="38"/>
    </location>
</feature>
<evidence type="ECO:0000313" key="3">
    <source>
        <dbReference type="Proteomes" id="UP000000214"/>
    </source>
</evidence>
<organism evidence="2 3">
    <name type="scientific">Acidipropionibacterium acidipropionici (strain ATCC 4875 / DSM 20272 / JCM 6432 / NBRC 12425 / NCIMB 8070 / 4)</name>
    <name type="common">Propionibacterium acidipropionici</name>
    <dbReference type="NCBI Taxonomy" id="1171373"/>
    <lineage>
        <taxon>Bacteria</taxon>
        <taxon>Bacillati</taxon>
        <taxon>Actinomycetota</taxon>
        <taxon>Actinomycetes</taxon>
        <taxon>Propionibacteriales</taxon>
        <taxon>Propionibacteriaceae</taxon>
        <taxon>Acidipropionibacterium</taxon>
    </lineage>
</organism>